<dbReference type="InterPro" id="IPR022536">
    <property type="entry name" value="EspC"/>
</dbReference>
<accession>A0A285J4W4</accession>
<evidence type="ECO:0000313" key="2">
    <source>
        <dbReference type="EMBL" id="SNY54897.1"/>
    </source>
</evidence>
<sequence length="105" mass="11014">MTGDSGFQAQAAAIIEHAGIVDEVAAQVGQGRSAASVVHMGRDAYGFLCKMIPALLEEVQDSTISALPEAADSLERSADDLRTTARNYSAADDRTATAFRSGPDR</sequence>
<feature type="region of interest" description="Disordered" evidence="1">
    <location>
        <begin position="85"/>
        <end position="105"/>
    </location>
</feature>
<dbReference type="Proteomes" id="UP000219612">
    <property type="component" value="Unassembled WGS sequence"/>
</dbReference>
<dbReference type="RefSeq" id="WP_097323673.1">
    <property type="nucleotide sequence ID" value="NZ_OBDY01000015.1"/>
</dbReference>
<reference evidence="2 3" key="1">
    <citation type="submission" date="2017-09" db="EMBL/GenBank/DDBJ databases">
        <authorList>
            <person name="Ehlers B."/>
            <person name="Leendertz F.H."/>
        </authorList>
    </citation>
    <scope>NUCLEOTIDE SEQUENCE [LARGE SCALE GENOMIC DNA]</scope>
    <source>
        <strain evidence="2 3">CGMCC 4.6857</strain>
    </source>
</reference>
<dbReference type="GO" id="GO:0009306">
    <property type="term" value="P:protein secretion"/>
    <property type="evidence" value="ECO:0007669"/>
    <property type="project" value="InterPro"/>
</dbReference>
<dbReference type="OrthoDB" id="3402696at2"/>
<dbReference type="AlphaFoldDB" id="A0A285J4W4"/>
<gene>
    <name evidence="2" type="ORF">SAMN05421748_115185</name>
</gene>
<evidence type="ECO:0000313" key="3">
    <source>
        <dbReference type="Proteomes" id="UP000219612"/>
    </source>
</evidence>
<dbReference type="EMBL" id="OBDY01000015">
    <property type="protein sequence ID" value="SNY54897.1"/>
    <property type="molecule type" value="Genomic_DNA"/>
</dbReference>
<keyword evidence="3" id="KW-1185">Reference proteome</keyword>
<dbReference type="Pfam" id="PF10824">
    <property type="entry name" value="T7SS_ESX_EspC"/>
    <property type="match status" value="1"/>
</dbReference>
<organism evidence="2 3">
    <name type="scientific">Paractinoplanes atraurantiacus</name>
    <dbReference type="NCBI Taxonomy" id="1036182"/>
    <lineage>
        <taxon>Bacteria</taxon>
        <taxon>Bacillati</taxon>
        <taxon>Actinomycetota</taxon>
        <taxon>Actinomycetes</taxon>
        <taxon>Micromonosporales</taxon>
        <taxon>Micromonosporaceae</taxon>
        <taxon>Paractinoplanes</taxon>
    </lineage>
</organism>
<protein>
    <submittedName>
        <fullName evidence="2">Excreted virulence factor EspC, type VII ESX diderm</fullName>
    </submittedName>
</protein>
<evidence type="ECO:0000256" key="1">
    <source>
        <dbReference type="SAM" id="MobiDB-lite"/>
    </source>
</evidence>
<proteinExistence type="predicted"/>
<name>A0A285J4W4_9ACTN</name>